<evidence type="ECO:0000256" key="5">
    <source>
        <dbReference type="NCBIfam" id="TIGR00065"/>
    </source>
</evidence>
<feature type="binding site" evidence="4">
    <location>
        <position position="188"/>
    </location>
    <ligand>
        <name>GTP</name>
        <dbReference type="ChEBI" id="CHEBI:37565"/>
    </ligand>
</feature>
<evidence type="ECO:0000256" key="2">
    <source>
        <dbReference type="ARBA" id="ARBA00022741"/>
    </source>
</evidence>
<dbReference type="Pfam" id="PF12327">
    <property type="entry name" value="FtsZ_C"/>
    <property type="match status" value="1"/>
</dbReference>
<evidence type="ECO:0000259" key="9">
    <source>
        <dbReference type="SMART" id="SM00865"/>
    </source>
</evidence>
<comment type="subcellular location">
    <subcellularLocation>
        <location evidence="4">Cytoplasm</location>
    </subcellularLocation>
    <text evidence="4">Assembles at midcell at the inner surface of the cytoplasmic membrane.</text>
</comment>
<dbReference type="GO" id="GO:0005737">
    <property type="term" value="C:cytoplasm"/>
    <property type="evidence" value="ECO:0007669"/>
    <property type="project" value="UniProtKB-SubCell"/>
</dbReference>
<dbReference type="GO" id="GO:0032153">
    <property type="term" value="C:cell division site"/>
    <property type="evidence" value="ECO:0007669"/>
    <property type="project" value="UniProtKB-UniRule"/>
</dbReference>
<dbReference type="Gene3D" id="3.30.1330.20">
    <property type="entry name" value="Tubulin/FtsZ, C-terminal domain"/>
    <property type="match status" value="1"/>
</dbReference>
<dbReference type="Pfam" id="PF00091">
    <property type="entry name" value="Tubulin"/>
    <property type="match status" value="1"/>
</dbReference>
<dbReference type="InterPro" id="IPR000158">
    <property type="entry name" value="Cell_div_FtsZ"/>
</dbReference>
<feature type="region of interest" description="Disordered" evidence="7">
    <location>
        <begin position="519"/>
        <end position="574"/>
    </location>
</feature>
<evidence type="ECO:0000256" key="7">
    <source>
        <dbReference type="SAM" id="MobiDB-lite"/>
    </source>
</evidence>
<keyword evidence="4 6" id="KW-0717">Septation</keyword>
<feature type="binding site" evidence="4">
    <location>
        <position position="145"/>
    </location>
    <ligand>
        <name>GTP</name>
        <dbReference type="ChEBI" id="CHEBI:37565"/>
    </ligand>
</feature>
<reference evidence="10" key="1">
    <citation type="journal article" date="2021" name="PeerJ">
        <title>Extensive microbial diversity within the chicken gut microbiome revealed by metagenomics and culture.</title>
        <authorList>
            <person name="Gilroy R."/>
            <person name="Ravi A."/>
            <person name="Getino M."/>
            <person name="Pursley I."/>
            <person name="Horton D.L."/>
            <person name="Alikhan N.F."/>
            <person name="Baker D."/>
            <person name="Gharbi K."/>
            <person name="Hall N."/>
            <person name="Watson M."/>
            <person name="Adriaenssens E.M."/>
            <person name="Foster-Nyarko E."/>
            <person name="Jarju S."/>
            <person name="Secka A."/>
            <person name="Antonio M."/>
            <person name="Oren A."/>
            <person name="Chaudhuri R.R."/>
            <person name="La Ragione R."/>
            <person name="Hildebrand F."/>
            <person name="Pallen M.J."/>
        </authorList>
    </citation>
    <scope>NUCLEOTIDE SEQUENCE</scope>
    <source>
        <strain evidence="10">1719</strain>
    </source>
</reference>
<comment type="similarity">
    <text evidence="1 4 6">Belongs to the FtsZ family.</text>
</comment>
<gene>
    <name evidence="4 10" type="primary">ftsZ</name>
    <name evidence="10" type="ORF">H9853_04990</name>
</gene>
<name>A0A9D1W8H7_9SPHI</name>
<dbReference type="GO" id="GO:0003924">
    <property type="term" value="F:GTPase activity"/>
    <property type="evidence" value="ECO:0007669"/>
    <property type="project" value="UniProtKB-UniRule"/>
</dbReference>
<feature type="binding site" evidence="4">
    <location>
        <begin position="22"/>
        <end position="26"/>
    </location>
    <ligand>
        <name>GTP</name>
        <dbReference type="ChEBI" id="CHEBI:37565"/>
    </ligand>
</feature>
<feature type="compositionally biased region" description="Polar residues" evidence="7">
    <location>
        <begin position="541"/>
        <end position="574"/>
    </location>
</feature>
<evidence type="ECO:0000256" key="1">
    <source>
        <dbReference type="ARBA" id="ARBA00009690"/>
    </source>
</evidence>
<proteinExistence type="inferred from homology"/>
<feature type="compositionally biased region" description="Basic and acidic residues" evidence="7">
    <location>
        <begin position="486"/>
        <end position="500"/>
    </location>
</feature>
<dbReference type="NCBIfam" id="TIGR00065">
    <property type="entry name" value="ftsZ"/>
    <property type="match status" value="1"/>
</dbReference>
<feature type="binding site" evidence="4">
    <location>
        <begin position="110"/>
        <end position="112"/>
    </location>
    <ligand>
        <name>GTP</name>
        <dbReference type="ChEBI" id="CHEBI:37565"/>
    </ligand>
</feature>
<organism evidence="10 11">
    <name type="scientific">Candidatus Sphingobacterium stercoripullorum</name>
    <dbReference type="NCBI Taxonomy" id="2838759"/>
    <lineage>
        <taxon>Bacteria</taxon>
        <taxon>Pseudomonadati</taxon>
        <taxon>Bacteroidota</taxon>
        <taxon>Sphingobacteriia</taxon>
        <taxon>Sphingobacteriales</taxon>
        <taxon>Sphingobacteriaceae</taxon>
        <taxon>Sphingobacterium</taxon>
    </lineage>
</organism>
<dbReference type="InterPro" id="IPR008280">
    <property type="entry name" value="Tub_FtsZ_C"/>
</dbReference>
<sequence length="574" mass="62786">MSIEFEMFKEQSSIIKVIGVGGGGGNAVNHMYKQGISGVDFIICNTDAQALELSPIPNKVQLGASLTEGMGAGADPDVGENSAIESIDDIKRMLGSNTKMLFITAGMGGGTGTGASPVIAKAAKELGVLTVAIVTTPFTFEGKRRKLQAEEGLSELKKYVDSYLVISNDRLREIFGDLTLIAAFAKADDILSTAAKGIAEIITIPGYVNVDFKDVRTVMCDSGVAIMGNAVATGDQRAIESVTGALASPLLKDNEIEGARYILLNITSGTKEVTMDEVATITDYIQEKAGLTADLIWGNCIDENLGEELSVTIIATGFQTAEERLKEKESEKIALPLNPEDDQNAPYIRPVKQNRFIQRAPEGQAAEEQEQDDITNVKSVSQIDLFSSNPQNQNPDVENTADADDGVIRHTLELEEPTIEPEDSKEENDGFELKTRPSVFDFHVPSVFDEYKQQEDVQRHEEIAEDEAPLHPSNSDHQAGVFVPNDDSKLSPDHQQRLQKTKERILRLKELSMKLKTATGLQELENEPAYKRKQKALDNVPHSSESQVSRFTLSFDENGTEIRPNNSFLHDNVD</sequence>
<evidence type="ECO:0000256" key="4">
    <source>
        <dbReference type="HAMAP-Rule" id="MF_00909"/>
    </source>
</evidence>
<dbReference type="InterPro" id="IPR024757">
    <property type="entry name" value="FtsZ_C"/>
</dbReference>
<dbReference type="Gene3D" id="3.40.50.1440">
    <property type="entry name" value="Tubulin/FtsZ, GTPase domain"/>
    <property type="match status" value="1"/>
</dbReference>
<evidence type="ECO:0000259" key="8">
    <source>
        <dbReference type="SMART" id="SM00864"/>
    </source>
</evidence>
<protein>
    <recommendedName>
        <fullName evidence="4 5">Cell division protein FtsZ</fullName>
    </recommendedName>
</protein>
<dbReference type="PRINTS" id="PR00423">
    <property type="entry name" value="CELLDVISFTSZ"/>
</dbReference>
<accession>A0A9D1W8H7</accession>
<dbReference type="GO" id="GO:0051258">
    <property type="term" value="P:protein polymerization"/>
    <property type="evidence" value="ECO:0007669"/>
    <property type="project" value="UniProtKB-UniRule"/>
</dbReference>
<keyword evidence="4 6" id="KW-0131">Cell cycle</keyword>
<dbReference type="AlphaFoldDB" id="A0A9D1W8H7"/>
<dbReference type="InterPro" id="IPR018316">
    <property type="entry name" value="Tubulin/FtsZ_2-layer-sand-dom"/>
</dbReference>
<dbReference type="PROSITE" id="PS01134">
    <property type="entry name" value="FTSZ_1"/>
    <property type="match status" value="1"/>
</dbReference>
<dbReference type="PROSITE" id="PS01135">
    <property type="entry name" value="FTSZ_2"/>
    <property type="match status" value="1"/>
</dbReference>
<dbReference type="InterPro" id="IPR003008">
    <property type="entry name" value="Tubulin_FtsZ_GTPase"/>
</dbReference>
<dbReference type="GO" id="GO:0005525">
    <property type="term" value="F:GTP binding"/>
    <property type="evidence" value="ECO:0007669"/>
    <property type="project" value="UniProtKB-UniRule"/>
</dbReference>
<comment type="function">
    <text evidence="4 6">Essential cell division protein that forms a contractile ring structure (Z ring) at the future cell division site. The regulation of the ring assembly controls the timing and the location of cell division. One of the functions of the FtsZ ring is to recruit other cell division proteins to the septum to produce a new cell wall between the dividing cells. Binds GTP and shows GTPase activity.</text>
</comment>
<dbReference type="HAMAP" id="MF_00909">
    <property type="entry name" value="FtsZ"/>
    <property type="match status" value="1"/>
</dbReference>
<dbReference type="PANTHER" id="PTHR30314">
    <property type="entry name" value="CELL DIVISION PROTEIN FTSZ-RELATED"/>
    <property type="match status" value="1"/>
</dbReference>
<keyword evidence="4 6" id="KW-0132">Cell division</keyword>
<evidence type="ECO:0000313" key="11">
    <source>
        <dbReference type="Proteomes" id="UP000824156"/>
    </source>
</evidence>
<dbReference type="PANTHER" id="PTHR30314:SF3">
    <property type="entry name" value="MITOCHONDRIAL DIVISION PROTEIN FSZA"/>
    <property type="match status" value="1"/>
</dbReference>
<keyword evidence="4" id="KW-0963">Cytoplasm</keyword>
<dbReference type="GO" id="GO:0000917">
    <property type="term" value="P:division septum assembly"/>
    <property type="evidence" value="ECO:0007669"/>
    <property type="project" value="UniProtKB-KW"/>
</dbReference>
<keyword evidence="3 4" id="KW-0342">GTP-binding</keyword>
<dbReference type="EMBL" id="DXEZ01000140">
    <property type="protein sequence ID" value="HIX54360.1"/>
    <property type="molecule type" value="Genomic_DNA"/>
</dbReference>
<dbReference type="InterPro" id="IPR020805">
    <property type="entry name" value="Cell_div_FtsZ_CS"/>
</dbReference>
<dbReference type="SMART" id="SM00865">
    <property type="entry name" value="Tubulin_C"/>
    <property type="match status" value="1"/>
</dbReference>
<dbReference type="SUPFAM" id="SSF55307">
    <property type="entry name" value="Tubulin C-terminal domain-like"/>
    <property type="match status" value="1"/>
</dbReference>
<evidence type="ECO:0000313" key="10">
    <source>
        <dbReference type="EMBL" id="HIX54360.1"/>
    </source>
</evidence>
<reference evidence="10" key="2">
    <citation type="submission" date="2021-04" db="EMBL/GenBank/DDBJ databases">
        <authorList>
            <person name="Gilroy R."/>
        </authorList>
    </citation>
    <scope>NUCLEOTIDE SEQUENCE</scope>
    <source>
        <strain evidence="10">1719</strain>
    </source>
</reference>
<dbReference type="GO" id="GO:0043093">
    <property type="term" value="P:FtsZ-dependent cytokinesis"/>
    <property type="evidence" value="ECO:0007669"/>
    <property type="project" value="UniProtKB-UniRule"/>
</dbReference>
<evidence type="ECO:0000256" key="6">
    <source>
        <dbReference type="RuleBase" id="RU000631"/>
    </source>
</evidence>
<feature type="region of interest" description="Disordered" evidence="7">
    <location>
        <begin position="455"/>
        <end position="500"/>
    </location>
</feature>
<dbReference type="FunFam" id="3.40.50.1440:FF:000001">
    <property type="entry name" value="Cell division protein FtsZ"/>
    <property type="match status" value="1"/>
</dbReference>
<dbReference type="SUPFAM" id="SSF52490">
    <property type="entry name" value="Tubulin nucleotide-binding domain-like"/>
    <property type="match status" value="1"/>
</dbReference>
<dbReference type="InterPro" id="IPR045061">
    <property type="entry name" value="FtsZ/CetZ"/>
</dbReference>
<feature type="domain" description="Tubulin/FtsZ 2-layer sandwich" evidence="9">
    <location>
        <begin position="208"/>
        <end position="327"/>
    </location>
</feature>
<dbReference type="SMART" id="SM00864">
    <property type="entry name" value="Tubulin"/>
    <property type="match status" value="1"/>
</dbReference>
<feature type="binding site" evidence="4">
    <location>
        <position position="141"/>
    </location>
    <ligand>
        <name>GTP</name>
        <dbReference type="ChEBI" id="CHEBI:37565"/>
    </ligand>
</feature>
<dbReference type="CDD" id="cd02201">
    <property type="entry name" value="FtsZ_type1"/>
    <property type="match status" value="1"/>
</dbReference>
<comment type="caution">
    <text evidence="10">The sequence shown here is derived from an EMBL/GenBank/DDBJ whole genome shotgun (WGS) entry which is preliminary data.</text>
</comment>
<evidence type="ECO:0000256" key="3">
    <source>
        <dbReference type="ARBA" id="ARBA00023134"/>
    </source>
</evidence>
<dbReference type="InterPro" id="IPR037103">
    <property type="entry name" value="Tubulin/FtsZ-like_C"/>
</dbReference>
<comment type="subunit">
    <text evidence="4">Homodimer. Polymerizes to form a dynamic ring structure in a strictly GTP-dependent manner. Interacts directly with several other division proteins.</text>
</comment>
<feature type="domain" description="Tubulin/FtsZ GTPase" evidence="8">
    <location>
        <begin position="14"/>
        <end position="206"/>
    </location>
</feature>
<dbReference type="Proteomes" id="UP000824156">
    <property type="component" value="Unassembled WGS sequence"/>
</dbReference>
<dbReference type="InterPro" id="IPR036525">
    <property type="entry name" value="Tubulin/FtsZ_GTPase_sf"/>
</dbReference>
<keyword evidence="2 4" id="KW-0547">Nucleotide-binding</keyword>